<comment type="cofactor">
    <cofactor evidence="1 9">
        <name>pyridoxal 5'-phosphate</name>
        <dbReference type="ChEBI" id="CHEBI:597326"/>
    </cofactor>
</comment>
<dbReference type="RefSeq" id="WP_376845903.1">
    <property type="nucleotide sequence ID" value="NZ_JBHSFW010000003.1"/>
</dbReference>
<dbReference type="Gene3D" id="3.40.640.10">
    <property type="entry name" value="Type I PLP-dependent aspartate aminotransferase-like (Major domain)"/>
    <property type="match status" value="1"/>
</dbReference>
<comment type="subunit">
    <text evidence="3 9">Homodimer.</text>
</comment>
<evidence type="ECO:0000259" key="10">
    <source>
        <dbReference type="Pfam" id="PF00155"/>
    </source>
</evidence>
<evidence type="ECO:0000256" key="4">
    <source>
        <dbReference type="ARBA" id="ARBA00022576"/>
    </source>
</evidence>
<organism evidence="11 12">
    <name type="scientific">Camelliibacillus cellulosilyticus</name>
    <dbReference type="NCBI Taxonomy" id="2174486"/>
    <lineage>
        <taxon>Bacteria</taxon>
        <taxon>Bacillati</taxon>
        <taxon>Bacillota</taxon>
        <taxon>Bacilli</taxon>
        <taxon>Bacillales</taxon>
        <taxon>Sporolactobacillaceae</taxon>
        <taxon>Camelliibacillus</taxon>
    </lineage>
</organism>
<evidence type="ECO:0000256" key="3">
    <source>
        <dbReference type="ARBA" id="ARBA00011738"/>
    </source>
</evidence>
<evidence type="ECO:0000256" key="6">
    <source>
        <dbReference type="ARBA" id="ARBA00022898"/>
    </source>
</evidence>
<dbReference type="EC" id="2.6.1.9" evidence="9"/>
<dbReference type="PANTHER" id="PTHR43643:SF3">
    <property type="entry name" value="HISTIDINOL-PHOSPHATE AMINOTRANSFERASE"/>
    <property type="match status" value="1"/>
</dbReference>
<keyword evidence="5 9" id="KW-0808">Transferase</keyword>
<proteinExistence type="inferred from homology"/>
<evidence type="ECO:0000256" key="9">
    <source>
        <dbReference type="HAMAP-Rule" id="MF_01023"/>
    </source>
</evidence>
<dbReference type="InterPro" id="IPR004839">
    <property type="entry name" value="Aminotransferase_I/II_large"/>
</dbReference>
<dbReference type="NCBIfam" id="TIGR01141">
    <property type="entry name" value="hisC"/>
    <property type="match status" value="1"/>
</dbReference>
<keyword evidence="7 9" id="KW-0368">Histidine biosynthesis</keyword>
<dbReference type="HAMAP" id="MF_01023">
    <property type="entry name" value="HisC_aminotrans_2"/>
    <property type="match status" value="1"/>
</dbReference>
<dbReference type="InterPro" id="IPR015422">
    <property type="entry name" value="PyrdxlP-dep_Trfase_small"/>
</dbReference>
<dbReference type="PROSITE" id="PS00599">
    <property type="entry name" value="AA_TRANSFER_CLASS_2"/>
    <property type="match status" value="1"/>
</dbReference>
<comment type="caution">
    <text evidence="11">The sequence shown here is derived from an EMBL/GenBank/DDBJ whole genome shotgun (WGS) entry which is preliminary data.</text>
</comment>
<comment type="pathway">
    <text evidence="2 9">Amino-acid biosynthesis; L-histidine biosynthesis; L-histidine from 5-phospho-alpha-D-ribose 1-diphosphate: step 7/9.</text>
</comment>
<protein>
    <recommendedName>
        <fullName evidence="9">Histidinol-phosphate aminotransferase</fullName>
        <ecNumber evidence="9">2.6.1.9</ecNumber>
    </recommendedName>
    <alternativeName>
        <fullName evidence="9">Imidazole acetol-phosphate transaminase</fullName>
    </alternativeName>
</protein>
<dbReference type="InterPro" id="IPR050106">
    <property type="entry name" value="HistidinolP_aminotransfase"/>
</dbReference>
<dbReference type="InterPro" id="IPR015424">
    <property type="entry name" value="PyrdxlP-dep_Trfase"/>
</dbReference>
<dbReference type="InterPro" id="IPR001917">
    <property type="entry name" value="Aminotrans_II_pyridoxalP_BS"/>
</dbReference>
<feature type="domain" description="Aminotransferase class I/classII large" evidence="10">
    <location>
        <begin position="30"/>
        <end position="348"/>
    </location>
</feature>
<evidence type="ECO:0000313" key="11">
    <source>
        <dbReference type="EMBL" id="MFC4618801.1"/>
    </source>
</evidence>
<dbReference type="Pfam" id="PF00155">
    <property type="entry name" value="Aminotran_1_2"/>
    <property type="match status" value="1"/>
</dbReference>
<feature type="modified residue" description="N6-(pyridoxal phosphate)lysine" evidence="9">
    <location>
        <position position="222"/>
    </location>
</feature>
<keyword evidence="4 9" id="KW-0032">Aminotransferase</keyword>
<accession>A0ABV9GND8</accession>
<evidence type="ECO:0000256" key="2">
    <source>
        <dbReference type="ARBA" id="ARBA00005011"/>
    </source>
</evidence>
<dbReference type="EMBL" id="JBHSFW010000003">
    <property type="protein sequence ID" value="MFC4618801.1"/>
    <property type="molecule type" value="Genomic_DNA"/>
</dbReference>
<reference evidence="12" key="1">
    <citation type="journal article" date="2019" name="Int. J. Syst. Evol. Microbiol.">
        <title>The Global Catalogue of Microorganisms (GCM) 10K type strain sequencing project: providing services to taxonomists for standard genome sequencing and annotation.</title>
        <authorList>
            <consortium name="The Broad Institute Genomics Platform"/>
            <consortium name="The Broad Institute Genome Sequencing Center for Infectious Disease"/>
            <person name="Wu L."/>
            <person name="Ma J."/>
        </authorList>
    </citation>
    <scope>NUCLEOTIDE SEQUENCE [LARGE SCALE GENOMIC DNA]</scope>
    <source>
        <strain evidence="12">CGMCC 1.16306</strain>
    </source>
</reference>
<evidence type="ECO:0000256" key="1">
    <source>
        <dbReference type="ARBA" id="ARBA00001933"/>
    </source>
</evidence>
<evidence type="ECO:0000256" key="8">
    <source>
        <dbReference type="ARBA" id="ARBA00047481"/>
    </source>
</evidence>
<evidence type="ECO:0000256" key="7">
    <source>
        <dbReference type="ARBA" id="ARBA00023102"/>
    </source>
</evidence>
<comment type="catalytic activity">
    <reaction evidence="8 9">
        <text>L-histidinol phosphate + 2-oxoglutarate = 3-(imidazol-4-yl)-2-oxopropyl phosphate + L-glutamate</text>
        <dbReference type="Rhea" id="RHEA:23744"/>
        <dbReference type="ChEBI" id="CHEBI:16810"/>
        <dbReference type="ChEBI" id="CHEBI:29985"/>
        <dbReference type="ChEBI" id="CHEBI:57766"/>
        <dbReference type="ChEBI" id="CHEBI:57980"/>
        <dbReference type="EC" id="2.6.1.9"/>
    </reaction>
</comment>
<dbReference type="Gene3D" id="3.90.1150.10">
    <property type="entry name" value="Aspartate Aminotransferase, domain 1"/>
    <property type="match status" value="1"/>
</dbReference>
<keyword evidence="6 9" id="KW-0663">Pyridoxal phosphate</keyword>
<dbReference type="SUPFAM" id="SSF53383">
    <property type="entry name" value="PLP-dependent transferases"/>
    <property type="match status" value="1"/>
</dbReference>
<comment type="similarity">
    <text evidence="9">Belongs to the class-II pyridoxal-phosphate-dependent aminotransferase family. Histidinol-phosphate aminotransferase subfamily.</text>
</comment>
<dbReference type="CDD" id="cd00609">
    <property type="entry name" value="AAT_like"/>
    <property type="match status" value="1"/>
</dbReference>
<dbReference type="PANTHER" id="PTHR43643">
    <property type="entry name" value="HISTIDINOL-PHOSPHATE AMINOTRANSFERASE 2"/>
    <property type="match status" value="1"/>
</dbReference>
<dbReference type="GO" id="GO:0004400">
    <property type="term" value="F:histidinol-phosphate transaminase activity"/>
    <property type="evidence" value="ECO:0007669"/>
    <property type="project" value="UniProtKB-EC"/>
</dbReference>
<dbReference type="Proteomes" id="UP001596022">
    <property type="component" value="Unassembled WGS sequence"/>
</dbReference>
<keyword evidence="12" id="KW-1185">Reference proteome</keyword>
<evidence type="ECO:0000256" key="5">
    <source>
        <dbReference type="ARBA" id="ARBA00022679"/>
    </source>
</evidence>
<name>A0ABV9GND8_9BACL</name>
<evidence type="ECO:0000313" key="12">
    <source>
        <dbReference type="Proteomes" id="UP001596022"/>
    </source>
</evidence>
<sequence length="361" mass="40399">MKIKTQLAALKPYDPGMSPEEIKHKYGLAKVVKLDANENPYGCSELVRKVITQSSYDIALYPDGASEDLRNHLSARLKVDRQSLLFGNGLDEVIQIISRATLTSESNIVMAAPTFSQYRLHAVIEGAEVREVKTANGRHDLNGMLKQIDDKTRVVWVCNPNNPTGTYVGETEFKAFLEKVPSQSLVVVDEAYIEYVTAADYPDTLSMLDGYSNLLILRTFSKAYGLAGLRIGYAIGQPELIQSLETTRLPFNTSSLAQRAAIAALDDEAFINQCARRNREALEIMTRFCDTSGLDYYPSQTNFLFIKTDESQRIYEGLLSKGFVTRPFPDGLRITMGRKDDLKELLSHFGHLIDHPLEKTS</sequence>
<gene>
    <name evidence="9 11" type="primary">hisC</name>
    <name evidence="11" type="ORF">ACFO4N_08630</name>
</gene>
<dbReference type="InterPro" id="IPR005861">
    <property type="entry name" value="HisP_aminotrans"/>
</dbReference>
<dbReference type="InterPro" id="IPR015421">
    <property type="entry name" value="PyrdxlP-dep_Trfase_major"/>
</dbReference>
<keyword evidence="9" id="KW-0028">Amino-acid biosynthesis</keyword>